<keyword evidence="2" id="KW-0812">Transmembrane</keyword>
<feature type="transmembrane region" description="Helical" evidence="2">
    <location>
        <begin position="229"/>
        <end position="249"/>
    </location>
</feature>
<reference evidence="3 4" key="1">
    <citation type="submission" date="2019-12" db="EMBL/GenBank/DDBJ databases">
        <authorList>
            <person name="Floudas D."/>
            <person name="Bentzer J."/>
            <person name="Ahren D."/>
            <person name="Johansson T."/>
            <person name="Persson P."/>
            <person name="Tunlid A."/>
        </authorList>
    </citation>
    <scope>NUCLEOTIDE SEQUENCE [LARGE SCALE GENOMIC DNA]</scope>
    <source>
        <strain evidence="3 4">CBS 102.39</strain>
    </source>
</reference>
<feature type="region of interest" description="Disordered" evidence="1">
    <location>
        <begin position="366"/>
        <end position="429"/>
    </location>
</feature>
<evidence type="ECO:0000256" key="1">
    <source>
        <dbReference type="SAM" id="MobiDB-lite"/>
    </source>
</evidence>
<keyword evidence="4" id="KW-1185">Reference proteome</keyword>
<feature type="compositionally biased region" description="Basic and acidic residues" evidence="1">
    <location>
        <begin position="369"/>
        <end position="396"/>
    </location>
</feature>
<feature type="compositionally biased region" description="Basic and acidic residues" evidence="1">
    <location>
        <begin position="412"/>
        <end position="427"/>
    </location>
</feature>
<dbReference type="Proteomes" id="UP000521872">
    <property type="component" value="Unassembled WGS sequence"/>
</dbReference>
<feature type="transmembrane region" description="Helical" evidence="2">
    <location>
        <begin position="115"/>
        <end position="133"/>
    </location>
</feature>
<feature type="transmembrane region" description="Helical" evidence="2">
    <location>
        <begin position="27"/>
        <end position="47"/>
    </location>
</feature>
<evidence type="ECO:0000256" key="2">
    <source>
        <dbReference type="SAM" id="Phobius"/>
    </source>
</evidence>
<name>A0A8H4QWJ2_9AGAR</name>
<dbReference type="EMBL" id="JAACJL010000019">
    <property type="protein sequence ID" value="KAF4618096.1"/>
    <property type="molecule type" value="Genomic_DNA"/>
</dbReference>
<feature type="transmembrane region" description="Helical" evidence="2">
    <location>
        <begin position="186"/>
        <end position="209"/>
    </location>
</feature>
<protein>
    <submittedName>
        <fullName evidence="3">Uncharacterized protein</fullName>
    </submittedName>
</protein>
<gene>
    <name evidence="3" type="ORF">D9613_012645</name>
</gene>
<feature type="transmembrane region" description="Helical" evidence="2">
    <location>
        <begin position="59"/>
        <end position="81"/>
    </location>
</feature>
<feature type="transmembrane region" description="Helical" evidence="2">
    <location>
        <begin position="145"/>
        <end position="166"/>
    </location>
</feature>
<evidence type="ECO:0000313" key="3">
    <source>
        <dbReference type="EMBL" id="KAF4618096.1"/>
    </source>
</evidence>
<comment type="caution">
    <text evidence="3">The sequence shown here is derived from an EMBL/GenBank/DDBJ whole genome shotgun (WGS) entry which is preliminary data.</text>
</comment>
<evidence type="ECO:0000313" key="4">
    <source>
        <dbReference type="Proteomes" id="UP000521872"/>
    </source>
</evidence>
<sequence>MSTTDDFPYSVAQQKALVGADLNSTMLYQFLFGIYTGVFPASIYIYVHKENRTRTRDRIILGSITALYCTMALNMLSNWIYSNILFCKKGATRVEMFVESATQDVPIGIAILDDIPLYLGFALADGLLVWRCFQACGRSFRRSLLPILLLTVEAVLAISVTVYRCLLDTKPNFETLQTNAIFDRLSAAALVAAAGTSLVSTAVICLQIWRHTRLIARSRKHYQTIINALVESSAAYTVAVLFLAILDFFPSANTQSSFNVLLISNFVEPATQIISGLAPTVMIARLIVSSLKDDTVVSSASLPSELVGHATHVDITALGDDVEMQQRASVGTGKDDSEIVMVLIRTECQPEGLRVEDGQETIKTLTESMCDRDSEGDERKRDDLLADRSDSLDRHGASWMGVQKVQAEQASEEERRHKGGNRAESRRGGRSYGLFCTTEELLVIYAATSNSKESSIVKFDISATLSIGAHQNRARRGPF</sequence>
<dbReference type="AlphaFoldDB" id="A0A8H4QWJ2"/>
<proteinExistence type="predicted"/>
<keyword evidence="2" id="KW-0472">Membrane</keyword>
<organism evidence="3 4">
    <name type="scientific">Agrocybe pediades</name>
    <dbReference type="NCBI Taxonomy" id="84607"/>
    <lineage>
        <taxon>Eukaryota</taxon>
        <taxon>Fungi</taxon>
        <taxon>Dikarya</taxon>
        <taxon>Basidiomycota</taxon>
        <taxon>Agaricomycotina</taxon>
        <taxon>Agaricomycetes</taxon>
        <taxon>Agaricomycetidae</taxon>
        <taxon>Agaricales</taxon>
        <taxon>Agaricineae</taxon>
        <taxon>Strophariaceae</taxon>
        <taxon>Agrocybe</taxon>
    </lineage>
</organism>
<accession>A0A8H4QWJ2</accession>
<keyword evidence="2" id="KW-1133">Transmembrane helix</keyword>